<keyword evidence="2 4" id="KW-0808">Transferase</keyword>
<evidence type="ECO:0000256" key="2">
    <source>
        <dbReference type="ARBA" id="ARBA00022679"/>
    </source>
</evidence>
<dbReference type="SUPFAM" id="SSF53448">
    <property type="entry name" value="Nucleotide-diphospho-sugar transferases"/>
    <property type="match status" value="1"/>
</dbReference>
<sequence length="340" mass="38712">MDKTPLVSIIIPVYNAEQYLPFCLDSVKNQSWSNLQIILIDDGSTDSSPQICDLYASTDNRIIVRHQENGGIAKAQNAGLDLAKGDYIAFIDNDDIMARDNIEILFHALVSNHADMSKARWQQFGISQIQEIKTKASNGTALTGKTTSFSNPLQSYQTVFSKLFRVLGKMAGKNTEARYFNEANWCRLYARKVWDGVRFPEGIYAQDTAIAGELYLRMETVVDVDATLYYWLQRPDSVTHKMRSASFYHDHIVAAKKNFILCQENSVIPARSYYTLTGNLKDEGKAAKSSTEKQQFRIDQLQVSNLIKSLSLKDRMICNSLKRMRLIEKRIYDAKIKNMK</sequence>
<protein>
    <submittedName>
        <fullName evidence="4">Glycosyltransferase family 2 protein</fullName>
    </submittedName>
</protein>
<dbReference type="AlphaFoldDB" id="A0A413KCC4"/>
<feature type="domain" description="Glycosyltransferase 2-like" evidence="3">
    <location>
        <begin position="8"/>
        <end position="132"/>
    </location>
</feature>
<evidence type="ECO:0000259" key="3">
    <source>
        <dbReference type="Pfam" id="PF00535"/>
    </source>
</evidence>
<dbReference type="RefSeq" id="WP_117649943.1">
    <property type="nucleotide sequence ID" value="NZ_CABOGF010000003.1"/>
</dbReference>
<keyword evidence="1" id="KW-0328">Glycosyltransferase</keyword>
<proteinExistence type="predicted"/>
<evidence type="ECO:0000313" key="5">
    <source>
        <dbReference type="Proteomes" id="UP000284163"/>
    </source>
</evidence>
<dbReference type="Pfam" id="PF00535">
    <property type="entry name" value="Glycos_transf_2"/>
    <property type="match status" value="1"/>
</dbReference>
<name>A0A413KCC4_BIFPS</name>
<dbReference type="EMBL" id="QSDK01000007">
    <property type="protein sequence ID" value="RGY76574.1"/>
    <property type="molecule type" value="Genomic_DNA"/>
</dbReference>
<reference evidence="4 5" key="1">
    <citation type="submission" date="2018-08" db="EMBL/GenBank/DDBJ databases">
        <title>A genome reference for cultivated species of the human gut microbiota.</title>
        <authorList>
            <person name="Zou Y."/>
            <person name="Xue W."/>
            <person name="Luo G."/>
        </authorList>
    </citation>
    <scope>NUCLEOTIDE SEQUENCE [LARGE SCALE GENOMIC DNA]</scope>
    <source>
        <strain evidence="4 5">CF01-1</strain>
    </source>
</reference>
<gene>
    <name evidence="4" type="ORF">DXA22_06145</name>
</gene>
<dbReference type="PANTHER" id="PTHR22916">
    <property type="entry name" value="GLYCOSYLTRANSFERASE"/>
    <property type="match status" value="1"/>
</dbReference>
<dbReference type="Proteomes" id="UP000284163">
    <property type="component" value="Unassembled WGS sequence"/>
</dbReference>
<dbReference type="InterPro" id="IPR029044">
    <property type="entry name" value="Nucleotide-diphossugar_trans"/>
</dbReference>
<evidence type="ECO:0000256" key="1">
    <source>
        <dbReference type="ARBA" id="ARBA00022676"/>
    </source>
</evidence>
<dbReference type="GO" id="GO:0016757">
    <property type="term" value="F:glycosyltransferase activity"/>
    <property type="evidence" value="ECO:0007669"/>
    <property type="project" value="UniProtKB-KW"/>
</dbReference>
<dbReference type="InterPro" id="IPR001173">
    <property type="entry name" value="Glyco_trans_2-like"/>
</dbReference>
<dbReference type="Gene3D" id="3.90.550.10">
    <property type="entry name" value="Spore Coat Polysaccharide Biosynthesis Protein SpsA, Chain A"/>
    <property type="match status" value="1"/>
</dbReference>
<organism evidence="4 5">
    <name type="scientific">Bifidobacterium pseudocatenulatum</name>
    <dbReference type="NCBI Taxonomy" id="28026"/>
    <lineage>
        <taxon>Bacteria</taxon>
        <taxon>Bacillati</taxon>
        <taxon>Actinomycetota</taxon>
        <taxon>Actinomycetes</taxon>
        <taxon>Bifidobacteriales</taxon>
        <taxon>Bifidobacteriaceae</taxon>
        <taxon>Bifidobacterium</taxon>
    </lineage>
</organism>
<dbReference type="CDD" id="cd00761">
    <property type="entry name" value="Glyco_tranf_GTA_type"/>
    <property type="match status" value="1"/>
</dbReference>
<dbReference type="PANTHER" id="PTHR22916:SF51">
    <property type="entry name" value="GLYCOSYLTRANSFERASE EPSH-RELATED"/>
    <property type="match status" value="1"/>
</dbReference>
<comment type="caution">
    <text evidence="4">The sequence shown here is derived from an EMBL/GenBank/DDBJ whole genome shotgun (WGS) entry which is preliminary data.</text>
</comment>
<evidence type="ECO:0000313" key="4">
    <source>
        <dbReference type="EMBL" id="RGY76574.1"/>
    </source>
</evidence>
<accession>A0A413KCC4</accession>